<proteinExistence type="predicted"/>
<sequence>MKNFLKYAVSCLALGALLAGCSDWVESERVITQHPDEQSPILRDNAYYAALRDWKRNTKHKIAFGWYGSWTAVGASYQTRLASAPDSMDIISIWSQWHSLTPEQMADKEFVQKIKGTKVTFTIFAHEVPDEFLVDGEVTPEGLATYARAYARDSMNKYSYDGIDLDYEPGFGGTGPLVGHDNENMKIFCQELSKYVGPKSGTGRLFMIDGVPYAVHKEIAELFDYGIVQAYNSSGYTDLQNRFDNAYAKGWKPEQYIFAENFESFWKNGGVTHTCRDGQVVNSLLGMARFNPEQGYCGGFGAYHMEYEYGNSAMPYKYMREAIQDVNPAGGSIVASFTKNDMPEYSFLIESDGSISGSMDEKVQLTLSQKAPADLTVSLAMDNSLVETYNLKNGKSYLTVDPERVSLGTLEIKAGEFLSGEAPVGFDAAGAAKGEYLLPIVAELPEGGAYVSKSDPMVRYIVIRVSTMDIDTEATALTGTKIEPAAGWTISCYQGTNSSGATGVWNCDTDEQKAKMFDGKLDEQCWYASSQSFSWGYGGNFIIGLDKTYDVSGFRWHYYYEDSNPQITDVRYSEDGKNWTSLSNQVAFVPKVTDQWKIFQFKEAVKARYIRVYVGNVSGFTSMNEAEIHTPAN</sequence>
<accession>A0A4Y1X1K0</accession>
<feature type="chain" id="PRO_5021303603" description="DUF1735 domain-containing protein" evidence="1">
    <location>
        <begin position="22"/>
        <end position="633"/>
    </location>
</feature>
<dbReference type="InterPro" id="IPR000421">
    <property type="entry name" value="FA58C"/>
</dbReference>
<dbReference type="KEGG" id="ada:A5CPEGH6_09970"/>
<reference evidence="5" key="1">
    <citation type="submission" date="2019-06" db="EMBL/GenBank/DDBJ databases">
        <title>Alistipes onderdonkii subsp. vulgaris subsp. nov., Alistipes dispar sp. nov. and Alistipes communis sp. nov., isolated from human faeces, and creation of Alistipes onderdonkii subsp. onderdonkii subsp. nov.</title>
        <authorList>
            <person name="Sakamoto M."/>
            <person name="Ikeyama N."/>
            <person name="Ogata Y."/>
            <person name="Suda W."/>
            <person name="Iino T."/>
            <person name="Hattori M."/>
            <person name="Ohkuma M."/>
        </authorList>
    </citation>
    <scope>NUCLEOTIDE SEQUENCE [LARGE SCALE GENOMIC DNA]</scope>
    <source>
        <strain evidence="5">5CPEGH6</strain>
    </source>
</reference>
<evidence type="ECO:0008006" key="6">
    <source>
        <dbReference type="Google" id="ProtNLM"/>
    </source>
</evidence>
<dbReference type="Gene3D" id="2.60.40.1740">
    <property type="entry name" value="hypothetical protein (bacova_03559)"/>
    <property type="match status" value="1"/>
</dbReference>
<evidence type="ECO:0000259" key="2">
    <source>
        <dbReference type="Pfam" id="PF00754"/>
    </source>
</evidence>
<dbReference type="AlphaFoldDB" id="A0A4Y1X1K0"/>
<dbReference type="Pfam" id="PF16141">
    <property type="entry name" value="GH18_BT1044-like"/>
    <property type="match status" value="1"/>
</dbReference>
<evidence type="ECO:0000259" key="3">
    <source>
        <dbReference type="Pfam" id="PF08522"/>
    </source>
</evidence>
<dbReference type="Pfam" id="PF08522">
    <property type="entry name" value="BT_3987-like_N"/>
    <property type="match status" value="1"/>
</dbReference>
<feature type="signal peptide" evidence="1">
    <location>
        <begin position="1"/>
        <end position="21"/>
    </location>
</feature>
<dbReference type="EMBL" id="AP019736">
    <property type="protein sequence ID" value="BBL06359.1"/>
    <property type="molecule type" value="Genomic_DNA"/>
</dbReference>
<dbReference type="RefSeq" id="WP_141428186.1">
    <property type="nucleotide sequence ID" value="NZ_AP019736.1"/>
</dbReference>
<dbReference type="InterPro" id="IPR032320">
    <property type="entry name" value="GH18_BT1044-like"/>
</dbReference>
<dbReference type="InterPro" id="IPR017853">
    <property type="entry name" value="GH"/>
</dbReference>
<dbReference type="InterPro" id="IPR013728">
    <property type="entry name" value="BT_3987-like_N"/>
</dbReference>
<dbReference type="OrthoDB" id="7183084at2"/>
<gene>
    <name evidence="4" type="ORF">A5CPEGH6_09970</name>
</gene>
<dbReference type="Gene3D" id="2.60.120.260">
    <property type="entry name" value="Galactose-binding domain-like"/>
    <property type="match status" value="1"/>
</dbReference>
<dbReference type="GO" id="GO:0005975">
    <property type="term" value="P:carbohydrate metabolic process"/>
    <property type="evidence" value="ECO:0007669"/>
    <property type="project" value="InterPro"/>
</dbReference>
<dbReference type="PROSITE" id="PS01095">
    <property type="entry name" value="GH18_1"/>
    <property type="match status" value="1"/>
</dbReference>
<dbReference type="Gene3D" id="3.20.20.80">
    <property type="entry name" value="Glycosidases"/>
    <property type="match status" value="1"/>
</dbReference>
<dbReference type="SUPFAM" id="SSF51445">
    <property type="entry name" value="(Trans)glycosidases"/>
    <property type="match status" value="1"/>
</dbReference>
<dbReference type="PROSITE" id="PS51257">
    <property type="entry name" value="PROKAR_LIPOPROTEIN"/>
    <property type="match status" value="1"/>
</dbReference>
<dbReference type="Pfam" id="PF00754">
    <property type="entry name" value="F5_F8_type_C"/>
    <property type="match status" value="1"/>
</dbReference>
<evidence type="ECO:0000256" key="1">
    <source>
        <dbReference type="SAM" id="SignalP"/>
    </source>
</evidence>
<dbReference type="SUPFAM" id="SSF49785">
    <property type="entry name" value="Galactose-binding domain-like"/>
    <property type="match status" value="1"/>
</dbReference>
<dbReference type="InterPro" id="IPR001579">
    <property type="entry name" value="Glyco_hydro_18_chit_AS"/>
</dbReference>
<evidence type="ECO:0000313" key="4">
    <source>
        <dbReference type="EMBL" id="BBL06359.1"/>
    </source>
</evidence>
<name>A0A4Y1X1K0_9BACT</name>
<organism evidence="4 5">
    <name type="scientific">Alistipes dispar</name>
    <dbReference type="NCBI Taxonomy" id="2585119"/>
    <lineage>
        <taxon>Bacteria</taxon>
        <taxon>Pseudomonadati</taxon>
        <taxon>Bacteroidota</taxon>
        <taxon>Bacteroidia</taxon>
        <taxon>Bacteroidales</taxon>
        <taxon>Rikenellaceae</taxon>
        <taxon>Alistipes</taxon>
    </lineage>
</organism>
<dbReference type="GO" id="GO:0004553">
    <property type="term" value="F:hydrolase activity, hydrolyzing O-glycosyl compounds"/>
    <property type="evidence" value="ECO:0007669"/>
    <property type="project" value="InterPro"/>
</dbReference>
<dbReference type="Proteomes" id="UP000319374">
    <property type="component" value="Chromosome"/>
</dbReference>
<feature type="domain" description="BT-3987-like N-terminal" evidence="3">
    <location>
        <begin position="340"/>
        <end position="440"/>
    </location>
</feature>
<dbReference type="InterPro" id="IPR008979">
    <property type="entry name" value="Galactose-bd-like_sf"/>
</dbReference>
<feature type="domain" description="F5/8 type C" evidence="2">
    <location>
        <begin position="508"/>
        <end position="616"/>
    </location>
</feature>
<evidence type="ECO:0000313" key="5">
    <source>
        <dbReference type="Proteomes" id="UP000319374"/>
    </source>
</evidence>
<protein>
    <recommendedName>
        <fullName evidence="6">DUF1735 domain-containing protein</fullName>
    </recommendedName>
</protein>
<dbReference type="GeneID" id="98672977"/>
<keyword evidence="1" id="KW-0732">Signal</keyword>
<keyword evidence="5" id="KW-1185">Reference proteome</keyword>